<evidence type="ECO:0008006" key="3">
    <source>
        <dbReference type="Google" id="ProtNLM"/>
    </source>
</evidence>
<accession>A0ABQ5K037</accession>
<gene>
    <name evidence="1" type="ORF">ADUPG1_004309</name>
</gene>
<keyword evidence="2" id="KW-1185">Reference proteome</keyword>
<feature type="non-terminal residue" evidence="1">
    <location>
        <position position="72"/>
    </location>
</feature>
<comment type="caution">
    <text evidence="1">The sequence shown here is derived from an EMBL/GenBank/DDBJ whole genome shotgun (WGS) entry which is preliminary data.</text>
</comment>
<sequence>MDKDNKKYYKFEHKRYKGPYKKKKDRKKPKININIDFDDSVKKFEKNAQKAADSVENRVKEDLTPFWEGFLS</sequence>
<dbReference type="Proteomes" id="UP001057375">
    <property type="component" value="Unassembled WGS sequence"/>
</dbReference>
<name>A0ABQ5K037_9EUKA</name>
<dbReference type="EMBL" id="BQXS01006325">
    <property type="protein sequence ID" value="GKT19240.1"/>
    <property type="molecule type" value="Genomic_DNA"/>
</dbReference>
<organism evidence="1 2">
    <name type="scientific">Aduncisulcus paluster</name>
    <dbReference type="NCBI Taxonomy" id="2918883"/>
    <lineage>
        <taxon>Eukaryota</taxon>
        <taxon>Metamonada</taxon>
        <taxon>Carpediemonas-like organisms</taxon>
        <taxon>Aduncisulcus</taxon>
    </lineage>
</organism>
<protein>
    <recommendedName>
        <fullName evidence="3">Phage protein</fullName>
    </recommendedName>
</protein>
<evidence type="ECO:0000313" key="1">
    <source>
        <dbReference type="EMBL" id="GKT19240.1"/>
    </source>
</evidence>
<proteinExistence type="predicted"/>
<evidence type="ECO:0000313" key="2">
    <source>
        <dbReference type="Proteomes" id="UP001057375"/>
    </source>
</evidence>
<reference evidence="1" key="1">
    <citation type="submission" date="2022-03" db="EMBL/GenBank/DDBJ databases">
        <title>Draft genome sequence of Aduncisulcus paluster, a free-living microaerophilic Fornicata.</title>
        <authorList>
            <person name="Yuyama I."/>
            <person name="Kume K."/>
            <person name="Tamura T."/>
            <person name="Inagaki Y."/>
            <person name="Hashimoto T."/>
        </authorList>
    </citation>
    <scope>NUCLEOTIDE SEQUENCE</scope>
    <source>
        <strain evidence="1">NY0171</strain>
    </source>
</reference>